<keyword evidence="3" id="KW-1185">Reference proteome</keyword>
<sequence>MNIDDRILKLDSFKELDRETFEVVENQFRESIGKIYNSNEYEKKIELYKQKIICLESINHYRKILVDLGLREREIMRLSKEIHQEASLFMMQRIDAFLKERRDKIIEQINREFVWYQGLKDVASKGAVVLNKGKNILNKTFEMANINKSIDVKDFDNRMLLERLLDENMEQKDVANNLNNILEQTFNFILDEWNKKINFHINALYERDKKIINKIKENKIKFQIDSTGQIFITGITSAVVGTLGLAAGWHTLTYALANVFPPIAIFTAIAVVFSGISNKEKAKERLITQVEEVFREYRRQILYLIDEERFEDLNGYCIYDYFGFINDAIANYYLDSIKNLYFETDFEEINEIIIAYETHMGLIEEALG</sequence>
<proteinExistence type="predicted"/>
<dbReference type="Proteomes" id="UP000184423">
    <property type="component" value="Unassembled WGS sequence"/>
</dbReference>
<keyword evidence="1" id="KW-0472">Membrane</keyword>
<gene>
    <name evidence="2" type="ORF">SAMN02746091_01812</name>
</gene>
<dbReference type="RefSeq" id="WP_073249165.1">
    <property type="nucleotide sequence ID" value="NZ_FQVG01000036.1"/>
</dbReference>
<keyword evidence="1" id="KW-1133">Transmembrane helix</keyword>
<dbReference type="AlphaFoldDB" id="A0A1M4Z2H5"/>
<keyword evidence="1" id="KW-0812">Transmembrane</keyword>
<accession>A0A1M4Z2H5</accession>
<dbReference type="EMBL" id="FQVG01000036">
    <property type="protein sequence ID" value="SHF12165.1"/>
    <property type="molecule type" value="Genomic_DNA"/>
</dbReference>
<feature type="transmembrane region" description="Helical" evidence="1">
    <location>
        <begin position="255"/>
        <end position="276"/>
    </location>
</feature>
<evidence type="ECO:0000313" key="3">
    <source>
        <dbReference type="Proteomes" id="UP000184423"/>
    </source>
</evidence>
<feature type="transmembrane region" description="Helical" evidence="1">
    <location>
        <begin position="230"/>
        <end position="249"/>
    </location>
</feature>
<evidence type="ECO:0000256" key="1">
    <source>
        <dbReference type="SAM" id="Phobius"/>
    </source>
</evidence>
<name>A0A1M4Z2H5_9CLOT</name>
<organism evidence="2 3">
    <name type="scientific">Caloramator proteoclasticus DSM 10124</name>
    <dbReference type="NCBI Taxonomy" id="1121262"/>
    <lineage>
        <taxon>Bacteria</taxon>
        <taxon>Bacillati</taxon>
        <taxon>Bacillota</taxon>
        <taxon>Clostridia</taxon>
        <taxon>Eubacteriales</taxon>
        <taxon>Clostridiaceae</taxon>
        <taxon>Caloramator</taxon>
    </lineage>
</organism>
<evidence type="ECO:0000313" key="2">
    <source>
        <dbReference type="EMBL" id="SHF12165.1"/>
    </source>
</evidence>
<protein>
    <submittedName>
        <fullName evidence="2">Uncharacterized protein</fullName>
    </submittedName>
</protein>
<reference evidence="3" key="1">
    <citation type="submission" date="2016-11" db="EMBL/GenBank/DDBJ databases">
        <authorList>
            <person name="Varghese N."/>
            <person name="Submissions S."/>
        </authorList>
    </citation>
    <scope>NUCLEOTIDE SEQUENCE [LARGE SCALE GENOMIC DNA]</scope>
    <source>
        <strain evidence="3">DSM 10124</strain>
    </source>
</reference>